<name>A0A9W9VXP5_9EURO</name>
<dbReference type="Proteomes" id="UP001147747">
    <property type="component" value="Unassembled WGS sequence"/>
</dbReference>
<evidence type="ECO:0000313" key="3">
    <source>
        <dbReference type="Proteomes" id="UP001147747"/>
    </source>
</evidence>
<organism evidence="2 3">
    <name type="scientific">Penicillium cosmopolitanum</name>
    <dbReference type="NCBI Taxonomy" id="1131564"/>
    <lineage>
        <taxon>Eukaryota</taxon>
        <taxon>Fungi</taxon>
        <taxon>Dikarya</taxon>
        <taxon>Ascomycota</taxon>
        <taxon>Pezizomycotina</taxon>
        <taxon>Eurotiomycetes</taxon>
        <taxon>Eurotiomycetidae</taxon>
        <taxon>Eurotiales</taxon>
        <taxon>Aspergillaceae</taxon>
        <taxon>Penicillium</taxon>
    </lineage>
</organism>
<gene>
    <name evidence="2" type="ORF">N7509_006656</name>
</gene>
<comment type="caution">
    <text evidence="2">The sequence shown here is derived from an EMBL/GenBank/DDBJ whole genome shotgun (WGS) entry which is preliminary data.</text>
</comment>
<keyword evidence="3" id="KW-1185">Reference proteome</keyword>
<evidence type="ECO:0000313" key="2">
    <source>
        <dbReference type="EMBL" id="KAJ5391166.1"/>
    </source>
</evidence>
<sequence>MSSSASSFQSSRPNDIERSDEILADLNGLTMDKKDMISDKYKYRFEQYQDWEILRKQVLLEQSSEAKRRTRPATQAEKDAARRETTRYFDFWPEGKAKPMIFTSGGNIITSNDPRTKGYILQNDFPNPDMKIEQYYPPGVCQSDAVKASSQN</sequence>
<reference evidence="2" key="2">
    <citation type="journal article" date="2023" name="IMA Fungus">
        <title>Comparative genomic study of the Penicillium genus elucidates a diverse pangenome and 15 lateral gene transfer events.</title>
        <authorList>
            <person name="Petersen C."/>
            <person name="Sorensen T."/>
            <person name="Nielsen M.R."/>
            <person name="Sondergaard T.E."/>
            <person name="Sorensen J.L."/>
            <person name="Fitzpatrick D.A."/>
            <person name="Frisvad J.C."/>
            <person name="Nielsen K.L."/>
        </authorList>
    </citation>
    <scope>NUCLEOTIDE SEQUENCE</scope>
    <source>
        <strain evidence="2">IBT 29677</strain>
    </source>
</reference>
<feature type="region of interest" description="Disordered" evidence="1">
    <location>
        <begin position="62"/>
        <end position="82"/>
    </location>
</feature>
<accession>A0A9W9VXP5</accession>
<reference evidence="2" key="1">
    <citation type="submission" date="2022-12" db="EMBL/GenBank/DDBJ databases">
        <authorList>
            <person name="Petersen C."/>
        </authorList>
    </citation>
    <scope>NUCLEOTIDE SEQUENCE</scope>
    <source>
        <strain evidence="2">IBT 29677</strain>
    </source>
</reference>
<proteinExistence type="predicted"/>
<dbReference type="AlphaFoldDB" id="A0A9W9VXP5"/>
<dbReference type="RefSeq" id="XP_056486844.1">
    <property type="nucleotide sequence ID" value="XM_056631293.1"/>
</dbReference>
<dbReference type="EMBL" id="JAPZBU010000008">
    <property type="protein sequence ID" value="KAJ5391166.1"/>
    <property type="molecule type" value="Genomic_DNA"/>
</dbReference>
<protein>
    <submittedName>
        <fullName evidence="2">Uncharacterized protein</fullName>
    </submittedName>
</protein>
<evidence type="ECO:0000256" key="1">
    <source>
        <dbReference type="SAM" id="MobiDB-lite"/>
    </source>
</evidence>
<dbReference type="GeneID" id="81370273"/>